<protein>
    <submittedName>
        <fullName evidence="2">Uncharacterized protein</fullName>
    </submittedName>
</protein>
<accession>A0AAW2G7Z3</accession>
<feature type="region of interest" description="Disordered" evidence="1">
    <location>
        <begin position="17"/>
        <end position="41"/>
    </location>
</feature>
<comment type="caution">
    <text evidence="2">The sequence shown here is derived from an EMBL/GenBank/DDBJ whole genome shotgun (WGS) entry which is preliminary data.</text>
</comment>
<evidence type="ECO:0000313" key="2">
    <source>
        <dbReference type="EMBL" id="KAL0123758.1"/>
    </source>
</evidence>
<gene>
    <name evidence="2" type="ORF">PUN28_005927</name>
</gene>
<organism evidence="2 3">
    <name type="scientific">Cardiocondyla obscurior</name>
    <dbReference type="NCBI Taxonomy" id="286306"/>
    <lineage>
        <taxon>Eukaryota</taxon>
        <taxon>Metazoa</taxon>
        <taxon>Ecdysozoa</taxon>
        <taxon>Arthropoda</taxon>
        <taxon>Hexapoda</taxon>
        <taxon>Insecta</taxon>
        <taxon>Pterygota</taxon>
        <taxon>Neoptera</taxon>
        <taxon>Endopterygota</taxon>
        <taxon>Hymenoptera</taxon>
        <taxon>Apocrita</taxon>
        <taxon>Aculeata</taxon>
        <taxon>Formicoidea</taxon>
        <taxon>Formicidae</taxon>
        <taxon>Myrmicinae</taxon>
        <taxon>Cardiocondyla</taxon>
    </lineage>
</organism>
<dbReference type="Proteomes" id="UP001430953">
    <property type="component" value="Unassembled WGS sequence"/>
</dbReference>
<keyword evidence="3" id="KW-1185">Reference proteome</keyword>
<name>A0AAW2G7Z3_9HYME</name>
<dbReference type="EMBL" id="JADYXP020000005">
    <property type="protein sequence ID" value="KAL0123758.1"/>
    <property type="molecule type" value="Genomic_DNA"/>
</dbReference>
<sequence>MKLNRREGWIRMRERVKERHDDRRPARRKAAEGRPRDRRNLERFGRVSEEYEIDAP</sequence>
<dbReference type="AlphaFoldDB" id="A0AAW2G7Z3"/>
<reference evidence="2 3" key="1">
    <citation type="submission" date="2023-03" db="EMBL/GenBank/DDBJ databases">
        <title>High recombination rates correlate with genetic variation in Cardiocondyla obscurior ants.</title>
        <authorList>
            <person name="Errbii M."/>
        </authorList>
    </citation>
    <scope>NUCLEOTIDE SEQUENCE [LARGE SCALE GENOMIC DNA]</scope>
    <source>
        <strain evidence="2">Alpha-2009</strain>
        <tissue evidence="2">Whole body</tissue>
    </source>
</reference>
<proteinExistence type="predicted"/>
<evidence type="ECO:0000256" key="1">
    <source>
        <dbReference type="SAM" id="MobiDB-lite"/>
    </source>
</evidence>
<evidence type="ECO:0000313" key="3">
    <source>
        <dbReference type="Proteomes" id="UP001430953"/>
    </source>
</evidence>